<evidence type="ECO:0000256" key="9">
    <source>
        <dbReference type="PROSITE-ProRule" id="PRU10141"/>
    </source>
</evidence>
<feature type="region of interest" description="Disordered" evidence="10">
    <location>
        <begin position="1"/>
        <end position="57"/>
    </location>
</feature>
<keyword evidence="4" id="KW-0677">Repeat</keyword>
<dbReference type="InterPro" id="IPR032675">
    <property type="entry name" value="LRR_dom_sf"/>
</dbReference>
<sequence length="1616" mass="183028">MSSQLHLEDGSLYGSDSSSRPSSLPPVSTSSIDWSSRASNLPPLPTSSKETRSSSPKGKLVCHQFTIAQIRSATQDFNESLLIGKGGFGNVYKGIIDNGTRIIVAIKRWNFNSSRGVREFGAEVDLLPMVQHPNIVCLLGYCTDDKEMIIAYEYMSNGSLGDHLHKHHTPLSWSQRLKICIDAARALEYLHNGTSGQEVIYNNVKSADILLDNQWTAKIAGFGLSKIIPIDNYSTHVSTEVVGTFGYVDPEYIATGRLSKKSDVYSFGVVLLEVLCGRRAIDRNLDKKQQLLVRWTQDCMRRGELKQIIDPKLKGQISSTCLNDYVKVVEGCLHESQEQRVTMAEIVTGLESILALQERSDNSIPQMGINVSGRRLDKQFFSYGRNSGGSYFSKVTRLLSAKSLRHKGDDGNISKPSNLPPVSTSSKETGSSSPKGERFHQFTISQIRSATQDFNESLVIGKGGFGNVRRATDWNLDEEQRGLVRWAQHCIRTGKVEQIIDPDLKGQISLKCLNDYARIVKCCLREHQEPRITMAEVLFGLESIMALHERTDSSIPQIGITTSDSGFQKHFFSYGENSGRSYFKKDIEVLSPKSNQHEGDYGDMPEKDVDFISEKSYERLKISSQQSIRYSSDEFDPTSEPNHEVIDEDQTKSLYELMHLEYIQRADALMRMKDFLHLIWFYHVKKEAEVDFRSLLDKFSSLNEYIRTSLDSPRDGSYLIEIQTLLQDIEERLDDAHFDMVAYLPEDNSFGSVGIENLATGVNSGQVSIASFWSGIPEVHASVVASATHRAVNCIKDLKVKKLGIPGSGSQEVAETLKNMPELRSAFDMVSCVRVKRHNIKELVNDIEEEIYLWRKRSSETDNETIVVEKYLNCLLFVDCSDTYIDLHDPEFKLSKWFETVQIVMTSGSENAYCPVDIEIRVEDHLLPWILFSANVDLETVSKYTRIQEMATRLIEKCHGHLLAIILLARALRGVVQVGVWEFALQELASQKESSSSSQLGVTSDVMVKVLRFIWSRMESLSQRCIIQFATRYIGTDFDKFLLINSWIRDGLVKTVQEGENVFEDLIRSFLLEQVGNNCVRMRDETRVILVAEFAPRAYGLYLKQDGSESNRMPNVEEWDAREIHLSNNVISELPDNPNCPILVNLFLHFNQDLIDIPITFFDNMPSIQVLDLSSTSIKCLPSSISKLTTLGKLFIRNCDLLMELPPEIGALKNLKVFDSEGTQLVCLPEQFGSLTKLECLKFSLYNFPDKPKASNQSMQIIHVAVLSKLIRLKELSICVDFYGEWWEDEVKLIIDILPKFWNLESLRLYFPTIELLEMFMETLNWRGVPLYQHLSNFGFVVGHLQQRLISRVPLDLTKTFAKLPKCLTYTNGEGDTQVISRVLKHANSLFLDRHWTLQSLSAFGLAEMEKLKFCMLSECNEMLQIVNGRHVEDFFYRSFLGSLQHLSVHYMKSLGCILDGPIHSRCLSNLKTLAMHSCPELRTIFTQGLLEGLTCLECLIVEDCSMINSLVSLGSYNSTSTRYLPSLKKISLLHLPELVSISRGISIAPRLVSLVVYDCPKLEKLSYMKAFDNDIKEIKGENEWWDALKCFFFTTGIGELTKEAERNSASGHTPM</sequence>
<proteinExistence type="predicted"/>
<dbReference type="Gene3D" id="3.80.10.10">
    <property type="entry name" value="Ribonuclease Inhibitor"/>
    <property type="match status" value="2"/>
</dbReference>
<feature type="binding site" evidence="9">
    <location>
        <position position="107"/>
    </location>
    <ligand>
        <name>ATP</name>
        <dbReference type="ChEBI" id="CHEBI:30616"/>
    </ligand>
</feature>
<dbReference type="GO" id="GO:0043531">
    <property type="term" value="F:ADP binding"/>
    <property type="evidence" value="ECO:0007669"/>
    <property type="project" value="InterPro"/>
</dbReference>
<evidence type="ECO:0000256" key="2">
    <source>
        <dbReference type="ARBA" id="ARBA00022614"/>
    </source>
</evidence>
<feature type="domain" description="Protein kinase" evidence="11">
    <location>
        <begin position="77"/>
        <end position="354"/>
    </location>
</feature>
<organism evidence="12 13">
    <name type="scientific">Lactuca virosa</name>
    <dbReference type="NCBI Taxonomy" id="75947"/>
    <lineage>
        <taxon>Eukaryota</taxon>
        <taxon>Viridiplantae</taxon>
        <taxon>Streptophyta</taxon>
        <taxon>Embryophyta</taxon>
        <taxon>Tracheophyta</taxon>
        <taxon>Spermatophyta</taxon>
        <taxon>Magnoliopsida</taxon>
        <taxon>eudicotyledons</taxon>
        <taxon>Gunneridae</taxon>
        <taxon>Pentapetalae</taxon>
        <taxon>asterids</taxon>
        <taxon>campanulids</taxon>
        <taxon>Asterales</taxon>
        <taxon>Asteraceae</taxon>
        <taxon>Cichorioideae</taxon>
        <taxon>Cichorieae</taxon>
        <taxon>Lactucinae</taxon>
        <taxon>Lactuca</taxon>
    </lineage>
</organism>
<dbReference type="Gene3D" id="1.10.510.10">
    <property type="entry name" value="Transferase(Phosphotransferase) domain 1"/>
    <property type="match status" value="2"/>
</dbReference>
<keyword evidence="5 9" id="KW-0547">Nucleotide-binding</keyword>
<feature type="region of interest" description="Disordered" evidence="10">
    <location>
        <begin position="406"/>
        <end position="437"/>
    </location>
</feature>
<evidence type="ECO:0000259" key="11">
    <source>
        <dbReference type="PROSITE" id="PS50011"/>
    </source>
</evidence>
<dbReference type="InterPro" id="IPR017441">
    <property type="entry name" value="Protein_kinase_ATP_BS"/>
</dbReference>
<keyword evidence="2" id="KW-0433">Leucine-rich repeat</keyword>
<evidence type="ECO:0000256" key="8">
    <source>
        <dbReference type="ARBA" id="ARBA00022840"/>
    </source>
</evidence>
<dbReference type="FunFam" id="1.10.510.10:FF:000095">
    <property type="entry name" value="protein STRUBBELIG-RECEPTOR FAMILY 8"/>
    <property type="match status" value="1"/>
</dbReference>
<accession>A0AAU9P0W7</accession>
<dbReference type="Pfam" id="PF23247">
    <property type="entry name" value="LRR_RPS2"/>
    <property type="match status" value="1"/>
</dbReference>
<dbReference type="InterPro" id="IPR057135">
    <property type="entry name" value="At4g27190-like_LRR"/>
</dbReference>
<dbReference type="InterPro" id="IPR045272">
    <property type="entry name" value="ANXUR1/2-like"/>
</dbReference>
<dbReference type="InterPro" id="IPR042197">
    <property type="entry name" value="Apaf_helical"/>
</dbReference>
<evidence type="ECO:0000313" key="13">
    <source>
        <dbReference type="Proteomes" id="UP001157418"/>
    </source>
</evidence>
<keyword evidence="8 9" id="KW-0067">ATP-binding</keyword>
<evidence type="ECO:0000313" key="12">
    <source>
        <dbReference type="EMBL" id="CAH1443716.1"/>
    </source>
</evidence>
<evidence type="ECO:0000256" key="5">
    <source>
        <dbReference type="ARBA" id="ARBA00022741"/>
    </source>
</evidence>
<evidence type="ECO:0000256" key="7">
    <source>
        <dbReference type="ARBA" id="ARBA00022821"/>
    </source>
</evidence>
<dbReference type="InterPro" id="IPR055414">
    <property type="entry name" value="LRR_R13L4/SHOC2-like"/>
</dbReference>
<evidence type="ECO:0000256" key="1">
    <source>
        <dbReference type="ARBA" id="ARBA00022527"/>
    </source>
</evidence>
<keyword evidence="3" id="KW-0808">Transferase</keyword>
<dbReference type="Gene3D" id="3.30.200.20">
    <property type="entry name" value="Phosphorylase Kinase, domain 1"/>
    <property type="match status" value="1"/>
</dbReference>
<dbReference type="PROSITE" id="PS00107">
    <property type="entry name" value="PROTEIN_KINASE_ATP"/>
    <property type="match status" value="1"/>
</dbReference>
<dbReference type="Proteomes" id="UP001157418">
    <property type="component" value="Unassembled WGS sequence"/>
</dbReference>
<keyword evidence="6" id="KW-0418">Kinase</keyword>
<dbReference type="PROSITE" id="PS50011">
    <property type="entry name" value="PROTEIN_KINASE_DOM"/>
    <property type="match status" value="1"/>
</dbReference>
<evidence type="ECO:0000256" key="4">
    <source>
        <dbReference type="ARBA" id="ARBA00022737"/>
    </source>
</evidence>
<dbReference type="PANTHER" id="PTHR27003:SF342">
    <property type="entry name" value="TYROSINE-PROTEIN KINASE, CSF-1_PDGF RECEPTOR FAMILY-RELATED"/>
    <property type="match status" value="1"/>
</dbReference>
<dbReference type="GO" id="GO:0004714">
    <property type="term" value="F:transmembrane receptor protein tyrosine kinase activity"/>
    <property type="evidence" value="ECO:0007669"/>
    <property type="project" value="InterPro"/>
</dbReference>
<feature type="compositionally biased region" description="Low complexity" evidence="10">
    <location>
        <begin position="421"/>
        <end position="434"/>
    </location>
</feature>
<evidence type="ECO:0000256" key="3">
    <source>
        <dbReference type="ARBA" id="ARBA00022679"/>
    </source>
</evidence>
<dbReference type="EMBL" id="CAKMRJ010005523">
    <property type="protein sequence ID" value="CAH1443716.1"/>
    <property type="molecule type" value="Genomic_DNA"/>
</dbReference>
<dbReference type="GO" id="GO:0005886">
    <property type="term" value="C:plasma membrane"/>
    <property type="evidence" value="ECO:0007669"/>
    <property type="project" value="TreeGrafter"/>
</dbReference>
<dbReference type="FunFam" id="3.30.200.20:FF:000039">
    <property type="entry name" value="receptor-like protein kinase FERONIA"/>
    <property type="match status" value="1"/>
</dbReference>
<reference evidence="12 13" key="1">
    <citation type="submission" date="2022-01" db="EMBL/GenBank/DDBJ databases">
        <authorList>
            <person name="Xiong W."/>
            <person name="Schranz E."/>
        </authorList>
    </citation>
    <scope>NUCLEOTIDE SEQUENCE [LARGE SCALE GENOMIC DNA]</scope>
</reference>
<dbReference type="Pfam" id="PF23598">
    <property type="entry name" value="LRR_14"/>
    <property type="match status" value="1"/>
</dbReference>
<comment type="caution">
    <text evidence="12">The sequence shown here is derived from an EMBL/GenBank/DDBJ whole genome shotgun (WGS) entry which is preliminary data.</text>
</comment>
<dbReference type="InterPro" id="IPR000719">
    <property type="entry name" value="Prot_kinase_dom"/>
</dbReference>
<dbReference type="GO" id="GO:0004674">
    <property type="term" value="F:protein serine/threonine kinase activity"/>
    <property type="evidence" value="ECO:0007669"/>
    <property type="project" value="UniProtKB-KW"/>
</dbReference>
<feature type="compositionally biased region" description="Low complexity" evidence="10">
    <location>
        <begin position="15"/>
        <end position="31"/>
    </location>
</feature>
<protein>
    <recommendedName>
        <fullName evidence="11">Protein kinase domain-containing protein</fullName>
    </recommendedName>
</protein>
<dbReference type="SUPFAM" id="SSF52058">
    <property type="entry name" value="L domain-like"/>
    <property type="match status" value="1"/>
</dbReference>
<dbReference type="Gene3D" id="1.10.8.430">
    <property type="entry name" value="Helical domain of apoptotic protease-activating factors"/>
    <property type="match status" value="1"/>
</dbReference>
<dbReference type="InterPro" id="IPR001245">
    <property type="entry name" value="Ser-Thr/Tyr_kinase_cat_dom"/>
</dbReference>
<gene>
    <name evidence="12" type="ORF">LVIROSA_LOCUS29611</name>
</gene>
<keyword evidence="1" id="KW-0723">Serine/threonine-protein kinase</keyword>
<evidence type="ECO:0000256" key="6">
    <source>
        <dbReference type="ARBA" id="ARBA00022777"/>
    </source>
</evidence>
<dbReference type="Pfam" id="PF07714">
    <property type="entry name" value="PK_Tyr_Ser-Thr"/>
    <property type="match status" value="1"/>
</dbReference>
<dbReference type="PANTHER" id="PTHR27003">
    <property type="entry name" value="OS07G0166700 PROTEIN"/>
    <property type="match status" value="1"/>
</dbReference>
<name>A0AAU9P0W7_9ASTR</name>
<evidence type="ECO:0000256" key="10">
    <source>
        <dbReference type="SAM" id="MobiDB-lite"/>
    </source>
</evidence>
<keyword evidence="7" id="KW-0611">Plant defense</keyword>
<dbReference type="GO" id="GO:0009506">
    <property type="term" value="C:plasmodesma"/>
    <property type="evidence" value="ECO:0007669"/>
    <property type="project" value="TreeGrafter"/>
</dbReference>
<dbReference type="InterPro" id="IPR011009">
    <property type="entry name" value="Kinase-like_dom_sf"/>
</dbReference>
<keyword evidence="13" id="KW-1185">Reference proteome</keyword>
<dbReference type="SUPFAM" id="SSF56112">
    <property type="entry name" value="Protein kinase-like (PK-like)"/>
    <property type="match status" value="1"/>
</dbReference>
<dbReference type="GO" id="GO:0005524">
    <property type="term" value="F:ATP binding"/>
    <property type="evidence" value="ECO:0007669"/>
    <property type="project" value="UniProtKB-UniRule"/>
</dbReference>